<protein>
    <submittedName>
        <fullName evidence="1">HIT family protein</fullName>
    </submittedName>
</protein>
<evidence type="ECO:0000313" key="1">
    <source>
        <dbReference type="EMBL" id="WAJ30156.1"/>
    </source>
</evidence>
<name>A0ACD4NTF2_9HYPH</name>
<reference evidence="1" key="1">
    <citation type="submission" date="2022-11" db="EMBL/GenBank/DDBJ databases">
        <title>beta-Carotene-producing bacterium, Jeongeuplla avenae sp. nov., alleviates the salt stress of Arabidopsis seedlings.</title>
        <authorList>
            <person name="Jiang L."/>
            <person name="Lee J."/>
        </authorList>
    </citation>
    <scope>NUCLEOTIDE SEQUENCE</scope>
    <source>
        <strain evidence="1">DY_R2A_6</strain>
    </source>
</reference>
<dbReference type="Proteomes" id="UP001163223">
    <property type="component" value="Chromosome"/>
</dbReference>
<proteinExistence type="predicted"/>
<accession>A0ACD4NTF2</accession>
<gene>
    <name evidence="1" type="ORF">OXU80_08095</name>
</gene>
<keyword evidence="2" id="KW-1185">Reference proteome</keyword>
<organism evidence="1 2">
    <name type="scientific">Antarcticirhabdus aurantiaca</name>
    <dbReference type="NCBI Taxonomy" id="2606717"/>
    <lineage>
        <taxon>Bacteria</taxon>
        <taxon>Pseudomonadati</taxon>
        <taxon>Pseudomonadota</taxon>
        <taxon>Alphaproteobacteria</taxon>
        <taxon>Hyphomicrobiales</taxon>
        <taxon>Aurantimonadaceae</taxon>
        <taxon>Antarcticirhabdus</taxon>
    </lineage>
</organism>
<sequence length="137" mass="15553">MRAFELDSRLAADTLSVAPLGLCQLRLMNDRRWPWLILVPQRVEITEFHDLRPLDQAMLTFELGLVSKAFKQMVRADKINIGMIGNRVSMFHCHVVARMTDDPNWPDPVWGHGAREPYGAEEGEALVRRVADAVLSS</sequence>
<evidence type="ECO:0000313" key="2">
    <source>
        <dbReference type="Proteomes" id="UP001163223"/>
    </source>
</evidence>
<dbReference type="EMBL" id="CP113520">
    <property type="protein sequence ID" value="WAJ30156.1"/>
    <property type="molecule type" value="Genomic_DNA"/>
</dbReference>